<evidence type="ECO:0000313" key="2">
    <source>
        <dbReference type="Proteomes" id="UP001321543"/>
    </source>
</evidence>
<proteinExistence type="predicted"/>
<evidence type="ECO:0000313" key="1">
    <source>
        <dbReference type="EMBL" id="BDZ37441.1"/>
    </source>
</evidence>
<reference evidence="2" key="1">
    <citation type="journal article" date="2019" name="Int. J. Syst. Evol. Microbiol.">
        <title>The Global Catalogue of Microorganisms (GCM) 10K type strain sequencing project: providing services to taxonomists for standard genome sequencing and annotation.</title>
        <authorList>
            <consortium name="The Broad Institute Genomics Platform"/>
            <consortium name="The Broad Institute Genome Sequencing Center for Infectious Disease"/>
            <person name="Wu L."/>
            <person name="Ma J."/>
        </authorList>
    </citation>
    <scope>NUCLEOTIDE SEQUENCE [LARGE SCALE GENOMIC DNA]</scope>
    <source>
        <strain evidence="2">NBRC 106310</strain>
    </source>
</reference>
<dbReference type="EMBL" id="AP027728">
    <property type="protein sequence ID" value="BDZ37441.1"/>
    <property type="molecule type" value="Genomic_DNA"/>
</dbReference>
<sequence length="69" mass="7338">MTPTESPKSLICDASMEEKYLLDSQEIALDGATVNADGAQINLDLPSLGTRRLGELTQAIFGGSSQLRV</sequence>
<name>A0ABN6X040_9MICO</name>
<protein>
    <submittedName>
        <fullName evidence="1">Uncharacterized protein</fullName>
    </submittedName>
</protein>
<keyword evidence="2" id="KW-1185">Reference proteome</keyword>
<organism evidence="1 2">
    <name type="scientific">Microbacterium suwonense</name>
    <dbReference type="NCBI Taxonomy" id="683047"/>
    <lineage>
        <taxon>Bacteria</taxon>
        <taxon>Bacillati</taxon>
        <taxon>Actinomycetota</taxon>
        <taxon>Actinomycetes</taxon>
        <taxon>Micrococcales</taxon>
        <taxon>Microbacteriaceae</taxon>
        <taxon>Microbacterium</taxon>
    </lineage>
</organism>
<gene>
    <name evidence="1" type="ORF">GCM10025863_00550</name>
</gene>
<dbReference type="RefSeq" id="WP_286301249.1">
    <property type="nucleotide sequence ID" value="NZ_AP027728.1"/>
</dbReference>
<dbReference type="Proteomes" id="UP001321543">
    <property type="component" value="Chromosome"/>
</dbReference>
<accession>A0ABN6X040</accession>